<comment type="caution">
    <text evidence="2">The sequence shown here is derived from an EMBL/GenBank/DDBJ whole genome shotgun (WGS) entry which is preliminary data.</text>
</comment>
<dbReference type="Proteomes" id="UP000010411">
    <property type="component" value="Unassembled WGS sequence"/>
</dbReference>
<organism evidence="2 3">
    <name type="scientific">Streptomyces ipomoeae 91-03</name>
    <dbReference type="NCBI Taxonomy" id="698759"/>
    <lineage>
        <taxon>Bacteria</taxon>
        <taxon>Bacillati</taxon>
        <taxon>Actinomycetota</taxon>
        <taxon>Actinomycetes</taxon>
        <taxon>Kitasatosporales</taxon>
        <taxon>Streptomycetaceae</taxon>
        <taxon>Streptomyces</taxon>
    </lineage>
</organism>
<evidence type="ECO:0000313" key="2">
    <source>
        <dbReference type="EMBL" id="EKX64888.1"/>
    </source>
</evidence>
<accession>L1KX18</accession>
<feature type="region of interest" description="Disordered" evidence="1">
    <location>
        <begin position="1"/>
        <end position="72"/>
    </location>
</feature>
<feature type="compositionally biased region" description="Pro residues" evidence="1">
    <location>
        <begin position="31"/>
        <end position="47"/>
    </location>
</feature>
<gene>
    <name evidence="2" type="ORF">STRIP9103_07773</name>
</gene>
<protein>
    <submittedName>
        <fullName evidence="2">Uncharacterized protein</fullName>
    </submittedName>
</protein>
<reference evidence="2 3" key="1">
    <citation type="submission" date="2012-11" db="EMBL/GenBank/DDBJ databases">
        <authorList>
            <person name="Huguet-Tapia J.C."/>
            <person name="Durkin A.S."/>
            <person name="Pettis G.S."/>
            <person name="Badger J.H."/>
        </authorList>
    </citation>
    <scope>NUCLEOTIDE SEQUENCE [LARGE SCALE GENOMIC DNA]</scope>
    <source>
        <strain evidence="2 3">91-03</strain>
    </source>
</reference>
<evidence type="ECO:0000313" key="3">
    <source>
        <dbReference type="Proteomes" id="UP000010411"/>
    </source>
</evidence>
<proteinExistence type="predicted"/>
<evidence type="ECO:0000256" key="1">
    <source>
        <dbReference type="SAM" id="MobiDB-lite"/>
    </source>
</evidence>
<dbReference type="PATRIC" id="fig|698759.3.peg.4469"/>
<keyword evidence="3" id="KW-1185">Reference proteome</keyword>
<sequence length="72" mass="7564">MGEGGRGGILLAPVSGTRPRPAEAAGYPTASPWPRPHPPVATPPPPAYRVIRSDTGTTKRGSSCSRSCWRQP</sequence>
<name>L1KX18_9ACTN</name>
<dbReference type="EMBL" id="AEJC01000334">
    <property type="protein sequence ID" value="EKX64888.1"/>
    <property type="molecule type" value="Genomic_DNA"/>
</dbReference>
<feature type="compositionally biased region" description="Polar residues" evidence="1">
    <location>
        <begin position="54"/>
        <end position="72"/>
    </location>
</feature>
<dbReference type="AlphaFoldDB" id="L1KX18"/>